<organism evidence="2 3">
    <name type="scientific">Streptomyces filipinensis</name>
    <dbReference type="NCBI Taxonomy" id="66887"/>
    <lineage>
        <taxon>Bacteria</taxon>
        <taxon>Bacillati</taxon>
        <taxon>Actinomycetota</taxon>
        <taxon>Actinomycetes</taxon>
        <taxon>Kitasatosporales</taxon>
        <taxon>Streptomycetaceae</taxon>
        <taxon>Streptomyces</taxon>
    </lineage>
</organism>
<accession>A0A918MDX7</accession>
<feature type="region of interest" description="Disordered" evidence="1">
    <location>
        <begin position="38"/>
        <end position="61"/>
    </location>
</feature>
<evidence type="ECO:0000256" key="1">
    <source>
        <dbReference type="SAM" id="MobiDB-lite"/>
    </source>
</evidence>
<dbReference type="EMBL" id="BMTD01000013">
    <property type="protein sequence ID" value="GGV09150.1"/>
    <property type="molecule type" value="Genomic_DNA"/>
</dbReference>
<keyword evidence="3" id="KW-1185">Reference proteome</keyword>
<gene>
    <name evidence="2" type="ORF">GCM10010260_54240</name>
</gene>
<protein>
    <submittedName>
        <fullName evidence="2">Uncharacterized protein</fullName>
    </submittedName>
</protein>
<proteinExistence type="predicted"/>
<dbReference type="Proteomes" id="UP000618795">
    <property type="component" value="Unassembled WGS sequence"/>
</dbReference>
<dbReference type="AlphaFoldDB" id="A0A918MDX7"/>
<evidence type="ECO:0000313" key="3">
    <source>
        <dbReference type="Proteomes" id="UP000618795"/>
    </source>
</evidence>
<reference evidence="2" key="1">
    <citation type="journal article" date="2014" name="Int. J. Syst. Evol. Microbiol.">
        <title>Complete genome sequence of Corynebacterium casei LMG S-19264T (=DSM 44701T), isolated from a smear-ripened cheese.</title>
        <authorList>
            <consortium name="US DOE Joint Genome Institute (JGI-PGF)"/>
            <person name="Walter F."/>
            <person name="Albersmeier A."/>
            <person name="Kalinowski J."/>
            <person name="Ruckert C."/>
        </authorList>
    </citation>
    <scope>NUCLEOTIDE SEQUENCE</scope>
    <source>
        <strain evidence="2">JCM 4369</strain>
    </source>
</reference>
<evidence type="ECO:0000313" key="2">
    <source>
        <dbReference type="EMBL" id="GGV09150.1"/>
    </source>
</evidence>
<reference evidence="2" key="2">
    <citation type="submission" date="2020-09" db="EMBL/GenBank/DDBJ databases">
        <authorList>
            <person name="Sun Q."/>
            <person name="Ohkuma M."/>
        </authorList>
    </citation>
    <scope>NUCLEOTIDE SEQUENCE</scope>
    <source>
        <strain evidence="2">JCM 4369</strain>
    </source>
</reference>
<sequence length="89" mass="9424">MTVMTERTNACPRAGHRKEGAAVNASAFATPNSIDTCGTTRSAGHRAVPKQASAARESGHRPKCVLPRTRLGLWTGHSAPARARSWDTG</sequence>
<name>A0A918MDX7_9ACTN</name>
<comment type="caution">
    <text evidence="2">The sequence shown here is derived from an EMBL/GenBank/DDBJ whole genome shotgun (WGS) entry which is preliminary data.</text>
</comment>